<organism evidence="1 2">
    <name type="scientific">Acrocarpospora phusangensis</name>
    <dbReference type="NCBI Taxonomy" id="1070424"/>
    <lineage>
        <taxon>Bacteria</taxon>
        <taxon>Bacillati</taxon>
        <taxon>Actinomycetota</taxon>
        <taxon>Actinomycetes</taxon>
        <taxon>Streptosporangiales</taxon>
        <taxon>Streptosporangiaceae</taxon>
        <taxon>Acrocarpospora</taxon>
    </lineage>
</organism>
<comment type="caution">
    <text evidence="1">The sequence shown here is derived from an EMBL/GenBank/DDBJ whole genome shotgun (WGS) entry which is preliminary data.</text>
</comment>
<accession>A0A919QC24</accession>
<proteinExistence type="predicted"/>
<sequence length="63" mass="6755">MPERALIEVMGATLAWFFHRATPCGGQDAKSIAPPCRGAEARAFRTGEKVSAFREPEGVAFCG</sequence>
<dbReference type="Proteomes" id="UP000640052">
    <property type="component" value="Unassembled WGS sequence"/>
</dbReference>
<evidence type="ECO:0000313" key="1">
    <source>
        <dbReference type="EMBL" id="GIH24615.1"/>
    </source>
</evidence>
<keyword evidence="2" id="KW-1185">Reference proteome</keyword>
<dbReference type="AlphaFoldDB" id="A0A919QC24"/>
<dbReference type="EMBL" id="BOOA01000020">
    <property type="protein sequence ID" value="GIH24615.1"/>
    <property type="molecule type" value="Genomic_DNA"/>
</dbReference>
<name>A0A919QC24_9ACTN</name>
<gene>
    <name evidence="1" type="ORF">Aph01nite_29250</name>
</gene>
<protein>
    <submittedName>
        <fullName evidence="1">Uncharacterized protein</fullName>
    </submittedName>
</protein>
<evidence type="ECO:0000313" key="2">
    <source>
        <dbReference type="Proteomes" id="UP000640052"/>
    </source>
</evidence>
<reference evidence="1" key="1">
    <citation type="submission" date="2021-01" db="EMBL/GenBank/DDBJ databases">
        <title>Whole genome shotgun sequence of Acrocarpospora phusangensis NBRC 108782.</title>
        <authorList>
            <person name="Komaki H."/>
            <person name="Tamura T."/>
        </authorList>
    </citation>
    <scope>NUCLEOTIDE SEQUENCE</scope>
    <source>
        <strain evidence="1">NBRC 108782</strain>
    </source>
</reference>